<feature type="compositionally biased region" description="Low complexity" evidence="4">
    <location>
        <begin position="169"/>
        <end position="183"/>
    </location>
</feature>
<evidence type="ECO:0000313" key="6">
    <source>
        <dbReference type="EMBL" id="KAK8741695.1"/>
    </source>
</evidence>
<dbReference type="GO" id="GO:0030154">
    <property type="term" value="P:cell differentiation"/>
    <property type="evidence" value="ECO:0007669"/>
    <property type="project" value="TreeGrafter"/>
</dbReference>
<comment type="similarity">
    <text evidence="1 3">Belongs to the ETS family.</text>
</comment>
<evidence type="ECO:0000256" key="2">
    <source>
        <dbReference type="ARBA" id="ARBA00023125"/>
    </source>
</evidence>
<dbReference type="GO" id="GO:0005634">
    <property type="term" value="C:nucleus"/>
    <property type="evidence" value="ECO:0007669"/>
    <property type="project" value="UniProtKB-SubCell"/>
</dbReference>
<feature type="region of interest" description="Disordered" evidence="4">
    <location>
        <begin position="437"/>
        <end position="456"/>
    </location>
</feature>
<dbReference type="PRINTS" id="PR00454">
    <property type="entry name" value="ETSDOMAIN"/>
</dbReference>
<feature type="compositionally biased region" description="Low complexity" evidence="4">
    <location>
        <begin position="229"/>
        <end position="241"/>
    </location>
</feature>
<feature type="region of interest" description="Disordered" evidence="4">
    <location>
        <begin position="201"/>
        <end position="296"/>
    </location>
</feature>
<dbReference type="AlphaFoldDB" id="A0AAW0XFA9"/>
<feature type="compositionally biased region" description="Basic and acidic residues" evidence="4">
    <location>
        <begin position="201"/>
        <end position="226"/>
    </location>
</feature>
<dbReference type="InterPro" id="IPR000418">
    <property type="entry name" value="Ets_dom"/>
</dbReference>
<comment type="caution">
    <text evidence="6">The sequence shown here is derived from an EMBL/GenBank/DDBJ whole genome shotgun (WGS) entry which is preliminary data.</text>
</comment>
<reference evidence="6" key="2">
    <citation type="submission" date="2024-01" db="EMBL/GenBank/DDBJ databases">
        <authorList>
            <person name="He J."/>
            <person name="Wang M."/>
            <person name="Zheng J."/>
            <person name="Liu Z."/>
        </authorList>
    </citation>
    <scope>NUCLEOTIDE SEQUENCE</scope>
    <source>
        <strain evidence="6">ZL_2023a</strain>
        <tissue evidence="6">Muscle</tissue>
    </source>
</reference>
<dbReference type="PANTHER" id="PTHR11849">
    <property type="entry name" value="ETS"/>
    <property type="match status" value="1"/>
</dbReference>
<dbReference type="PROSITE" id="PS50061">
    <property type="entry name" value="ETS_DOMAIN_3"/>
    <property type="match status" value="1"/>
</dbReference>
<dbReference type="GO" id="GO:0000981">
    <property type="term" value="F:DNA-binding transcription factor activity, RNA polymerase II-specific"/>
    <property type="evidence" value="ECO:0007669"/>
    <property type="project" value="TreeGrafter"/>
</dbReference>
<feature type="region of interest" description="Disordered" evidence="4">
    <location>
        <begin position="20"/>
        <end position="76"/>
    </location>
</feature>
<dbReference type="EMBL" id="JARKIK010000030">
    <property type="protein sequence ID" value="KAK8741695.1"/>
    <property type="molecule type" value="Genomic_DNA"/>
</dbReference>
<dbReference type="InterPro" id="IPR036390">
    <property type="entry name" value="WH_DNA-bd_sf"/>
</dbReference>
<gene>
    <name evidence="6" type="ORF">OTU49_002347</name>
</gene>
<sequence length="623" mass="70623">MSSTSQGKWPVKKRKYFSSLGQDQVSLDPSLQPTVSAAPPPQNHVHPASDQMPNPSATLSASLHQDLPSSASLHQSQGTCLSPKLLQLSPRSLPEGRKSVLVSESGRVTSSSLNEGHLATRPLYEDSVSSISLYKDRILNRLPHQDRILTRSPHPEQVAPMSPYLDRASSQSPYPSPKSSSSPHQDRLLNRSPHQDRLLNRSHHDQLLNRSPHHDRMTDMSPHMDRMLSLSPYPRRTSSRSPHQDRMSSRSPYEDQMHSPLQCQDQHSPDSSILSPRSYENTSPRSSGSFSPASYETPSPMSYITLTPVTYHSAHPTSHQSPVRSYRPQVIPSSWEGKIDPQENHSHYPSQAHSEGHVHWSIHPPHVQQDPYIPGLKQESFSHTHQDGCNIIHYDQYSVSPKTAYSHTHQNASIDTYQKSYSHVRPCNNVHEHQYNTTPKDAHSHTNQKSYGHPDREFYSQSYTDIYNSRTNSPEEGALVIDLEEEAMDLRLAAKIDAQEPMDEDSQGTHDSLKKISTKRKRNRGPKSWEFLMRLLADEATNPSVIRWEDEAAATFRLVQPQEIARMWGTRSSKPNLSYNNFARALRYHYSTKFLTKVSERQLVYGCGNEALKFLAKLKNQSC</sequence>
<comment type="subcellular location">
    <subcellularLocation>
        <location evidence="3">Nucleus</location>
    </subcellularLocation>
</comment>
<feature type="region of interest" description="Disordered" evidence="4">
    <location>
        <begin position="500"/>
        <end position="520"/>
    </location>
</feature>
<dbReference type="EMBL" id="JARKIK010000030">
    <property type="protein sequence ID" value="KAK8741696.1"/>
    <property type="molecule type" value="Genomic_DNA"/>
</dbReference>
<dbReference type="InterPro" id="IPR036388">
    <property type="entry name" value="WH-like_DNA-bd_sf"/>
</dbReference>
<dbReference type="SMART" id="SM00413">
    <property type="entry name" value="ETS"/>
    <property type="match status" value="1"/>
</dbReference>
<feature type="compositionally biased region" description="Polar residues" evidence="4">
    <location>
        <begin position="20"/>
        <end position="35"/>
    </location>
</feature>
<name>A0AAW0XFA9_CHEQU</name>
<accession>A0AAW0XFA9</accession>
<feature type="compositionally biased region" description="Low complexity" evidence="4">
    <location>
        <begin position="283"/>
        <end position="294"/>
    </location>
</feature>
<evidence type="ECO:0000256" key="3">
    <source>
        <dbReference type="RuleBase" id="RU004019"/>
    </source>
</evidence>
<feature type="compositionally biased region" description="Polar residues" evidence="4">
    <location>
        <begin position="51"/>
        <end position="76"/>
    </location>
</feature>
<dbReference type="GO" id="GO:0043565">
    <property type="term" value="F:sequence-specific DNA binding"/>
    <property type="evidence" value="ECO:0007669"/>
    <property type="project" value="InterPro"/>
</dbReference>
<dbReference type="Pfam" id="PF00178">
    <property type="entry name" value="Ets"/>
    <property type="match status" value="1"/>
</dbReference>
<feature type="compositionally biased region" description="Basic and acidic residues" evidence="4">
    <location>
        <begin position="242"/>
        <end position="257"/>
    </location>
</feature>
<dbReference type="Gene3D" id="1.10.10.10">
    <property type="entry name" value="Winged helix-like DNA-binding domain superfamily/Winged helix DNA-binding domain"/>
    <property type="match status" value="1"/>
</dbReference>
<keyword evidence="7" id="KW-1185">Reference proteome</keyword>
<keyword evidence="2 3" id="KW-0238">DNA-binding</keyword>
<reference evidence="6 7" key="1">
    <citation type="journal article" date="2024" name="BMC Genomics">
        <title>Genome assembly of redclaw crayfish (Cherax quadricarinatus) provides insights into its immune adaptation and hypoxia tolerance.</title>
        <authorList>
            <person name="Liu Z."/>
            <person name="Zheng J."/>
            <person name="Li H."/>
            <person name="Fang K."/>
            <person name="Wang S."/>
            <person name="He J."/>
            <person name="Zhou D."/>
            <person name="Weng S."/>
            <person name="Chi M."/>
            <person name="Gu Z."/>
            <person name="He J."/>
            <person name="Li F."/>
            <person name="Wang M."/>
        </authorList>
    </citation>
    <scope>NUCLEOTIDE SEQUENCE [LARGE SCALE GENOMIC DNA]</scope>
    <source>
        <strain evidence="6">ZL_2023a</strain>
    </source>
</reference>
<dbReference type="SUPFAM" id="SSF46785">
    <property type="entry name" value="Winged helix' DNA-binding domain"/>
    <property type="match status" value="1"/>
</dbReference>
<protein>
    <recommendedName>
        <fullName evidence="5">ETS domain-containing protein</fullName>
    </recommendedName>
</protein>
<evidence type="ECO:0000259" key="5">
    <source>
        <dbReference type="PROSITE" id="PS50061"/>
    </source>
</evidence>
<dbReference type="InterPro" id="IPR046328">
    <property type="entry name" value="ETS_fam"/>
</dbReference>
<evidence type="ECO:0000256" key="1">
    <source>
        <dbReference type="ARBA" id="ARBA00005562"/>
    </source>
</evidence>
<evidence type="ECO:0000313" key="7">
    <source>
        <dbReference type="Proteomes" id="UP001445076"/>
    </source>
</evidence>
<dbReference type="Proteomes" id="UP001445076">
    <property type="component" value="Unassembled WGS sequence"/>
</dbReference>
<feature type="region of interest" description="Disordered" evidence="4">
    <location>
        <begin position="145"/>
        <end position="189"/>
    </location>
</feature>
<keyword evidence="3" id="KW-0539">Nucleus</keyword>
<dbReference type="PANTHER" id="PTHR11849:SF190">
    <property type="entry name" value="ETS-DOMAIN PROTEIN"/>
    <property type="match status" value="1"/>
</dbReference>
<evidence type="ECO:0000256" key="4">
    <source>
        <dbReference type="SAM" id="MobiDB-lite"/>
    </source>
</evidence>
<feature type="domain" description="ETS" evidence="5">
    <location>
        <begin position="526"/>
        <end position="608"/>
    </location>
</feature>
<proteinExistence type="inferred from homology"/>
<organism evidence="6 7">
    <name type="scientific">Cherax quadricarinatus</name>
    <name type="common">Australian red claw crayfish</name>
    <dbReference type="NCBI Taxonomy" id="27406"/>
    <lineage>
        <taxon>Eukaryota</taxon>
        <taxon>Metazoa</taxon>
        <taxon>Ecdysozoa</taxon>
        <taxon>Arthropoda</taxon>
        <taxon>Crustacea</taxon>
        <taxon>Multicrustacea</taxon>
        <taxon>Malacostraca</taxon>
        <taxon>Eumalacostraca</taxon>
        <taxon>Eucarida</taxon>
        <taxon>Decapoda</taxon>
        <taxon>Pleocyemata</taxon>
        <taxon>Astacidea</taxon>
        <taxon>Parastacoidea</taxon>
        <taxon>Parastacidae</taxon>
        <taxon>Cherax</taxon>
    </lineage>
</organism>
<feature type="compositionally biased region" description="Polar residues" evidence="4">
    <location>
        <begin position="259"/>
        <end position="282"/>
    </location>
</feature>